<evidence type="ECO:0000313" key="8">
    <source>
        <dbReference type="Proteomes" id="UP000742786"/>
    </source>
</evidence>
<dbReference type="GO" id="GO:0003924">
    <property type="term" value="F:GTPase activity"/>
    <property type="evidence" value="ECO:0007669"/>
    <property type="project" value="InterPro"/>
</dbReference>
<comment type="caution">
    <text evidence="7">The sequence shown here is derived from an EMBL/GenBank/DDBJ whole genome shotgun (WGS) entry which is preliminary data.</text>
</comment>
<dbReference type="InterPro" id="IPR005129">
    <property type="entry name" value="GTPase_ArgK"/>
</dbReference>
<dbReference type="NCBIfam" id="TIGR00750">
    <property type="entry name" value="lao"/>
    <property type="match status" value="1"/>
</dbReference>
<dbReference type="SMART" id="SM00382">
    <property type="entry name" value="AAA"/>
    <property type="match status" value="1"/>
</dbReference>
<evidence type="ECO:0000256" key="2">
    <source>
        <dbReference type="ARBA" id="ARBA00022741"/>
    </source>
</evidence>
<dbReference type="EMBL" id="CAJQUM010000001">
    <property type="protein sequence ID" value="CAG4882808.1"/>
    <property type="molecule type" value="Genomic_DNA"/>
</dbReference>
<dbReference type="PANTHER" id="PTHR43087:SF1">
    <property type="entry name" value="LAO_AO TRANSPORT SYSTEM ATPASE"/>
    <property type="match status" value="1"/>
</dbReference>
<name>A0A916J3Z6_9PROT</name>
<comment type="similarity">
    <text evidence="1">Belongs to the SIMIBI class G3E GTPase family. ArgK/MeaB subfamily.</text>
</comment>
<evidence type="ECO:0000259" key="6">
    <source>
        <dbReference type="SMART" id="SM00382"/>
    </source>
</evidence>
<dbReference type="Pfam" id="PF03308">
    <property type="entry name" value="MeaB"/>
    <property type="match status" value="1"/>
</dbReference>
<evidence type="ECO:0000256" key="5">
    <source>
        <dbReference type="ARBA" id="ARBA00023186"/>
    </source>
</evidence>
<feature type="domain" description="AAA+ ATPase" evidence="6">
    <location>
        <begin position="54"/>
        <end position="179"/>
    </location>
</feature>
<dbReference type="Proteomes" id="UP000742786">
    <property type="component" value="Unassembled WGS sequence"/>
</dbReference>
<reference evidence="7" key="1">
    <citation type="submission" date="2021-04" db="EMBL/GenBank/DDBJ databases">
        <authorList>
            <person name="Hornung B."/>
        </authorList>
    </citation>
    <scope>NUCLEOTIDE SEQUENCE</scope>
    <source>
        <strain evidence="7">G5G6</strain>
    </source>
</reference>
<evidence type="ECO:0000313" key="7">
    <source>
        <dbReference type="EMBL" id="CAG4882808.1"/>
    </source>
</evidence>
<evidence type="ECO:0000256" key="4">
    <source>
        <dbReference type="ARBA" id="ARBA00023134"/>
    </source>
</evidence>
<dbReference type="GO" id="GO:0005525">
    <property type="term" value="F:GTP binding"/>
    <property type="evidence" value="ECO:0007669"/>
    <property type="project" value="UniProtKB-KW"/>
</dbReference>
<sequence length="338" mass="34757">MGQYMAGREAEIEERVAGILAGRRRELGRAISEVENETVAGQALLHGVRPYVGRAHVVGITGPGGAGKSTLINALIRELTTRGQTLGVIAFDPSSPLSGGALLGDRIRMADHDASEKVFIRSLASRGHSGGLSRTAGAVIDILDAAGTNTIIVETLGAGQAEVGICDLADTKVVVCPPGLGDDVQAMKAGILEMADVLVVSKSDLPAAKSTACILETMLSMRPPGVWKVPLVSTIGTVAEGIGILADAVAAHARHVGNGCRHRDSAAQARRTLADLAAGELRRHLMTADSDALDKLCQEFRSGRIDGAAAAAMALHVVAGICAASTQLSTDKSVAANN</sequence>
<keyword evidence="5" id="KW-0143">Chaperone</keyword>
<proteinExistence type="inferred from homology"/>
<dbReference type="SUPFAM" id="SSF52540">
    <property type="entry name" value="P-loop containing nucleoside triphosphate hydrolases"/>
    <property type="match status" value="1"/>
</dbReference>
<dbReference type="InterPro" id="IPR027417">
    <property type="entry name" value="P-loop_NTPase"/>
</dbReference>
<dbReference type="InterPro" id="IPR052040">
    <property type="entry name" value="GTPase/Isobutyryl-CoA_mutase"/>
</dbReference>
<gene>
    <name evidence="7" type="ORF">GTOL_10690</name>
</gene>
<dbReference type="InterPro" id="IPR003593">
    <property type="entry name" value="AAA+_ATPase"/>
</dbReference>
<keyword evidence="3" id="KW-0378">Hydrolase</keyword>
<protein>
    <recommendedName>
        <fullName evidence="6">AAA+ ATPase domain-containing protein</fullName>
    </recommendedName>
</protein>
<accession>A0A916J3Z6</accession>
<dbReference type="AlphaFoldDB" id="A0A916J3Z6"/>
<evidence type="ECO:0000256" key="3">
    <source>
        <dbReference type="ARBA" id="ARBA00022801"/>
    </source>
</evidence>
<organism evidence="7 8">
    <name type="scientific">Georgfuchsia toluolica</name>
    <dbReference type="NCBI Taxonomy" id="424218"/>
    <lineage>
        <taxon>Bacteria</taxon>
        <taxon>Pseudomonadati</taxon>
        <taxon>Pseudomonadota</taxon>
        <taxon>Betaproteobacteria</taxon>
        <taxon>Nitrosomonadales</taxon>
        <taxon>Sterolibacteriaceae</taxon>
        <taxon>Georgfuchsia</taxon>
    </lineage>
</organism>
<dbReference type="PANTHER" id="PTHR43087">
    <property type="entry name" value="LYSINE/ARGININE/ORNITHINE TRANSPORT SYSTEM KINASE"/>
    <property type="match status" value="1"/>
</dbReference>
<keyword evidence="2" id="KW-0547">Nucleotide-binding</keyword>
<keyword evidence="8" id="KW-1185">Reference proteome</keyword>
<keyword evidence="4" id="KW-0342">GTP-binding</keyword>
<evidence type="ECO:0000256" key="1">
    <source>
        <dbReference type="ARBA" id="ARBA00009625"/>
    </source>
</evidence>
<dbReference type="Gene3D" id="3.40.50.300">
    <property type="entry name" value="P-loop containing nucleotide triphosphate hydrolases"/>
    <property type="match status" value="1"/>
</dbReference>